<organism evidence="6 7">
    <name type="scientific">Pseudoxanthobacter soli DSM 19599</name>
    <dbReference type="NCBI Taxonomy" id="1123029"/>
    <lineage>
        <taxon>Bacteria</taxon>
        <taxon>Pseudomonadati</taxon>
        <taxon>Pseudomonadota</taxon>
        <taxon>Alphaproteobacteria</taxon>
        <taxon>Hyphomicrobiales</taxon>
        <taxon>Segnochrobactraceae</taxon>
        <taxon>Pseudoxanthobacter</taxon>
    </lineage>
</organism>
<dbReference type="Gene3D" id="3.40.190.10">
    <property type="entry name" value="Periplasmic binding protein-like II"/>
    <property type="match status" value="2"/>
</dbReference>
<dbReference type="OrthoDB" id="8208814at2"/>
<dbReference type="PANTHER" id="PTHR30346">
    <property type="entry name" value="TRANSCRIPTIONAL DUAL REGULATOR HCAR-RELATED"/>
    <property type="match status" value="1"/>
</dbReference>
<dbReference type="Proteomes" id="UP000186406">
    <property type="component" value="Unassembled WGS sequence"/>
</dbReference>
<keyword evidence="2" id="KW-0805">Transcription regulation</keyword>
<dbReference type="FunFam" id="1.10.10.10:FF:000001">
    <property type="entry name" value="LysR family transcriptional regulator"/>
    <property type="match status" value="1"/>
</dbReference>
<dbReference type="Pfam" id="PF00126">
    <property type="entry name" value="HTH_1"/>
    <property type="match status" value="1"/>
</dbReference>
<dbReference type="AlphaFoldDB" id="A0A1M7Z8V1"/>
<evidence type="ECO:0000313" key="7">
    <source>
        <dbReference type="Proteomes" id="UP000186406"/>
    </source>
</evidence>
<sequence length="320" mass="35230">MRRRAHNGQEVTDQQNALLRGRIPLVALIQTLSVAEYLNFRHAANALGVSQSSVSTRIKTLEEDLGVVLFERRHRGVRLTDAGRSFITEIAAGIGHLDLAIKTAGAVLNGTIGHLSIGLLSSIASGFLADLRRRYRDEHPEIELDIFEGRSDEIIRQVREAKLDIAFVVGAVEVPDCHSRQLWSEAVIAVLPQGHSLASADHLMWEDLAADTFLVRQSGAGPQVLDHIVRRLVEREKSPRIRRCDVGRDTLMHMVADGEGITLTSEAASHVPFPGVVFRPVADEPDRARFSAVWSPHNRGPALRHLLDLATEMSKSARSG</sequence>
<dbReference type="Pfam" id="PF03466">
    <property type="entry name" value="LysR_substrate"/>
    <property type="match status" value="1"/>
</dbReference>
<dbReference type="InterPro" id="IPR005119">
    <property type="entry name" value="LysR_subst-bd"/>
</dbReference>
<keyword evidence="7" id="KW-1185">Reference proteome</keyword>
<dbReference type="SUPFAM" id="SSF46785">
    <property type="entry name" value="Winged helix' DNA-binding domain"/>
    <property type="match status" value="1"/>
</dbReference>
<comment type="similarity">
    <text evidence="1">Belongs to the LysR transcriptional regulatory family.</text>
</comment>
<accession>A0A1M7Z8V1</accession>
<keyword evidence="3" id="KW-0238">DNA-binding</keyword>
<dbReference type="STRING" id="1123029.SAMN02745172_00694"/>
<proteinExistence type="inferred from homology"/>
<dbReference type="GO" id="GO:0003677">
    <property type="term" value="F:DNA binding"/>
    <property type="evidence" value="ECO:0007669"/>
    <property type="project" value="UniProtKB-KW"/>
</dbReference>
<evidence type="ECO:0000259" key="5">
    <source>
        <dbReference type="PROSITE" id="PS50931"/>
    </source>
</evidence>
<evidence type="ECO:0000256" key="2">
    <source>
        <dbReference type="ARBA" id="ARBA00023015"/>
    </source>
</evidence>
<dbReference type="InterPro" id="IPR000847">
    <property type="entry name" value="LysR_HTH_N"/>
</dbReference>
<protein>
    <submittedName>
        <fullName evidence="6">Transcriptional regulator, LysR family</fullName>
    </submittedName>
</protein>
<dbReference type="CDD" id="cd08414">
    <property type="entry name" value="PBP2_LTTR_aromatics_like"/>
    <property type="match status" value="1"/>
</dbReference>
<dbReference type="GO" id="GO:0032993">
    <property type="term" value="C:protein-DNA complex"/>
    <property type="evidence" value="ECO:0007669"/>
    <property type="project" value="TreeGrafter"/>
</dbReference>
<dbReference type="InterPro" id="IPR036390">
    <property type="entry name" value="WH_DNA-bd_sf"/>
</dbReference>
<keyword evidence="4" id="KW-0804">Transcription</keyword>
<dbReference type="EMBL" id="FRXO01000001">
    <property type="protein sequence ID" value="SHO61232.1"/>
    <property type="molecule type" value="Genomic_DNA"/>
</dbReference>
<evidence type="ECO:0000256" key="3">
    <source>
        <dbReference type="ARBA" id="ARBA00023125"/>
    </source>
</evidence>
<name>A0A1M7Z8V1_9HYPH</name>
<feature type="domain" description="HTH lysR-type" evidence="5">
    <location>
        <begin position="34"/>
        <end position="80"/>
    </location>
</feature>
<gene>
    <name evidence="6" type="ORF">SAMN02745172_00694</name>
</gene>
<dbReference type="InterPro" id="IPR036388">
    <property type="entry name" value="WH-like_DNA-bd_sf"/>
</dbReference>
<dbReference type="GO" id="GO:0003700">
    <property type="term" value="F:DNA-binding transcription factor activity"/>
    <property type="evidence" value="ECO:0007669"/>
    <property type="project" value="InterPro"/>
</dbReference>
<dbReference type="PROSITE" id="PS50931">
    <property type="entry name" value="HTH_LYSR"/>
    <property type="match status" value="1"/>
</dbReference>
<reference evidence="6 7" key="1">
    <citation type="submission" date="2016-12" db="EMBL/GenBank/DDBJ databases">
        <authorList>
            <person name="Song W.-J."/>
            <person name="Kurnit D.M."/>
        </authorList>
    </citation>
    <scope>NUCLEOTIDE SEQUENCE [LARGE SCALE GENOMIC DNA]</scope>
    <source>
        <strain evidence="6 7">DSM 19599</strain>
    </source>
</reference>
<dbReference type="PRINTS" id="PR00039">
    <property type="entry name" value="HTHLYSR"/>
</dbReference>
<evidence type="ECO:0000256" key="1">
    <source>
        <dbReference type="ARBA" id="ARBA00009437"/>
    </source>
</evidence>
<dbReference type="PANTHER" id="PTHR30346:SF0">
    <property type="entry name" value="HCA OPERON TRANSCRIPTIONAL ACTIVATOR HCAR"/>
    <property type="match status" value="1"/>
</dbReference>
<evidence type="ECO:0000256" key="4">
    <source>
        <dbReference type="ARBA" id="ARBA00023163"/>
    </source>
</evidence>
<dbReference type="Gene3D" id="1.10.10.10">
    <property type="entry name" value="Winged helix-like DNA-binding domain superfamily/Winged helix DNA-binding domain"/>
    <property type="match status" value="1"/>
</dbReference>
<evidence type="ECO:0000313" key="6">
    <source>
        <dbReference type="EMBL" id="SHO61232.1"/>
    </source>
</evidence>
<dbReference type="SUPFAM" id="SSF53850">
    <property type="entry name" value="Periplasmic binding protein-like II"/>
    <property type="match status" value="1"/>
</dbReference>